<name>A0ABW3M188_9PSEU</name>
<evidence type="ECO:0000313" key="2">
    <source>
        <dbReference type="Proteomes" id="UP001597045"/>
    </source>
</evidence>
<sequence length="116" mass="13692">MRPKITRNNGDTNVTVFERNPWLFDYPVVITECTYLDDSQRERADRVGHTVWSRLRPVVEAHPRTLFVLTHFSLRHSDAGVFAFFQEEWARWGAAPDNVLLWVHPESRLPEQHQHS</sequence>
<proteinExistence type="predicted"/>
<dbReference type="EMBL" id="JBHTIS010000055">
    <property type="protein sequence ID" value="MFD1044436.1"/>
    <property type="molecule type" value="Genomic_DNA"/>
</dbReference>
<protein>
    <submittedName>
        <fullName evidence="1">Uncharacterized protein</fullName>
    </submittedName>
</protein>
<gene>
    <name evidence="1" type="ORF">ACFQ1S_01930</name>
</gene>
<dbReference type="Gene3D" id="3.60.15.10">
    <property type="entry name" value="Ribonuclease Z/Hydroxyacylglutathione hydrolase-like"/>
    <property type="match status" value="1"/>
</dbReference>
<keyword evidence="2" id="KW-1185">Reference proteome</keyword>
<dbReference type="InterPro" id="IPR036866">
    <property type="entry name" value="RibonucZ/Hydroxyglut_hydro"/>
</dbReference>
<evidence type="ECO:0000313" key="1">
    <source>
        <dbReference type="EMBL" id="MFD1044436.1"/>
    </source>
</evidence>
<dbReference type="SUPFAM" id="SSF56281">
    <property type="entry name" value="Metallo-hydrolase/oxidoreductase"/>
    <property type="match status" value="1"/>
</dbReference>
<organism evidence="1 2">
    <name type="scientific">Kibdelosporangium lantanae</name>
    <dbReference type="NCBI Taxonomy" id="1497396"/>
    <lineage>
        <taxon>Bacteria</taxon>
        <taxon>Bacillati</taxon>
        <taxon>Actinomycetota</taxon>
        <taxon>Actinomycetes</taxon>
        <taxon>Pseudonocardiales</taxon>
        <taxon>Pseudonocardiaceae</taxon>
        <taxon>Kibdelosporangium</taxon>
    </lineage>
</organism>
<dbReference type="Proteomes" id="UP001597045">
    <property type="component" value="Unassembled WGS sequence"/>
</dbReference>
<comment type="caution">
    <text evidence="1">The sequence shown here is derived from an EMBL/GenBank/DDBJ whole genome shotgun (WGS) entry which is preliminary data.</text>
</comment>
<accession>A0ABW3M188</accession>
<reference evidence="2" key="1">
    <citation type="journal article" date="2019" name="Int. J. Syst. Evol. Microbiol.">
        <title>The Global Catalogue of Microorganisms (GCM) 10K type strain sequencing project: providing services to taxonomists for standard genome sequencing and annotation.</title>
        <authorList>
            <consortium name="The Broad Institute Genomics Platform"/>
            <consortium name="The Broad Institute Genome Sequencing Center for Infectious Disease"/>
            <person name="Wu L."/>
            <person name="Ma J."/>
        </authorList>
    </citation>
    <scope>NUCLEOTIDE SEQUENCE [LARGE SCALE GENOMIC DNA]</scope>
    <source>
        <strain evidence="2">JCM 31486</strain>
    </source>
</reference>